<dbReference type="Proteomes" id="UP000010798">
    <property type="component" value="Chromosome"/>
</dbReference>
<organism evidence="2 3">
    <name type="scientific">Singulisphaera acidiphila (strain ATCC BAA-1392 / DSM 18658 / VKM B-2454 / MOB10)</name>
    <dbReference type="NCBI Taxonomy" id="886293"/>
    <lineage>
        <taxon>Bacteria</taxon>
        <taxon>Pseudomonadati</taxon>
        <taxon>Planctomycetota</taxon>
        <taxon>Planctomycetia</taxon>
        <taxon>Isosphaerales</taxon>
        <taxon>Isosphaeraceae</taxon>
        <taxon>Singulisphaera</taxon>
    </lineage>
</organism>
<evidence type="ECO:0000313" key="3">
    <source>
        <dbReference type="Proteomes" id="UP000010798"/>
    </source>
</evidence>
<name>L0DPN9_SINAD</name>
<dbReference type="AlphaFoldDB" id="L0DPN9"/>
<evidence type="ECO:0000313" key="2">
    <source>
        <dbReference type="EMBL" id="AGA31212.1"/>
    </source>
</evidence>
<sequence length="277" mass="30795">MMTALTLVTALTLLGQGQGQETAPTAATGWTPLFNGRDLTGWYTFLQKHGKNSDPDRVITIEDGAIHLYKHATEASTVVMGYIGTEKEYGNYHLRFKYRWGEKKFEPRYKLKRDAGLYYHILGPDAIWPRSLQFQVEQTNVGDLIALFGFQVDSWVDPKTRAEVMPTFLPPEAGGEARVLGGAGIAYQKHLAGEHEVEGWNQAEIISKGDTVTHLLNGKVINKGKNVRLVDPEKNGEARPITKGRIALEIEAAEIFFRDVEIRSLDDTPAAGQGQDK</sequence>
<keyword evidence="3" id="KW-1185">Reference proteome</keyword>
<dbReference type="Gene3D" id="2.60.120.560">
    <property type="entry name" value="Exo-inulinase, domain 1"/>
    <property type="match status" value="1"/>
</dbReference>
<dbReference type="Pfam" id="PF06439">
    <property type="entry name" value="3keto-disac_hyd"/>
    <property type="match status" value="1"/>
</dbReference>
<dbReference type="STRING" id="886293.Sinac_7161"/>
<proteinExistence type="predicted"/>
<dbReference type="KEGG" id="saci:Sinac_7161"/>
<dbReference type="EMBL" id="CP003364">
    <property type="protein sequence ID" value="AGA31212.1"/>
    <property type="molecule type" value="Genomic_DNA"/>
</dbReference>
<dbReference type="eggNOG" id="ENOG5030BTJ">
    <property type="taxonomic scope" value="Bacteria"/>
</dbReference>
<protein>
    <recommendedName>
        <fullName evidence="1">3-keto-alpha-glucoside-1,2-lyase/3-keto-2-hydroxy-glucal hydratase domain-containing protein</fullName>
    </recommendedName>
</protein>
<dbReference type="RefSeq" id="WP_015250283.1">
    <property type="nucleotide sequence ID" value="NC_019892.1"/>
</dbReference>
<evidence type="ECO:0000259" key="1">
    <source>
        <dbReference type="Pfam" id="PF06439"/>
    </source>
</evidence>
<dbReference type="GO" id="GO:0016787">
    <property type="term" value="F:hydrolase activity"/>
    <property type="evidence" value="ECO:0007669"/>
    <property type="project" value="InterPro"/>
</dbReference>
<dbReference type="HOGENOM" id="CLU_073042_1_0_0"/>
<dbReference type="OrthoDB" id="259356at2"/>
<feature type="domain" description="3-keto-alpha-glucoside-1,2-lyase/3-keto-2-hydroxy-glucal hydratase" evidence="1">
    <location>
        <begin position="29"/>
        <end position="263"/>
    </location>
</feature>
<dbReference type="InterPro" id="IPR010496">
    <property type="entry name" value="AL/BT2_dom"/>
</dbReference>
<gene>
    <name evidence="2" type="ordered locus">Sinac_7161</name>
</gene>
<reference evidence="2 3" key="1">
    <citation type="submission" date="2012-02" db="EMBL/GenBank/DDBJ databases">
        <title>Complete sequence of chromosome of Singulisphaera acidiphila DSM 18658.</title>
        <authorList>
            <consortium name="US DOE Joint Genome Institute (JGI-PGF)"/>
            <person name="Lucas S."/>
            <person name="Copeland A."/>
            <person name="Lapidus A."/>
            <person name="Glavina del Rio T."/>
            <person name="Dalin E."/>
            <person name="Tice H."/>
            <person name="Bruce D."/>
            <person name="Goodwin L."/>
            <person name="Pitluck S."/>
            <person name="Peters L."/>
            <person name="Ovchinnikova G."/>
            <person name="Chertkov O."/>
            <person name="Kyrpides N."/>
            <person name="Mavromatis K."/>
            <person name="Ivanova N."/>
            <person name="Brettin T."/>
            <person name="Detter J.C."/>
            <person name="Han C."/>
            <person name="Larimer F."/>
            <person name="Land M."/>
            <person name="Hauser L."/>
            <person name="Markowitz V."/>
            <person name="Cheng J.-F."/>
            <person name="Hugenholtz P."/>
            <person name="Woyke T."/>
            <person name="Wu D."/>
            <person name="Tindall B."/>
            <person name="Pomrenke H."/>
            <person name="Brambilla E."/>
            <person name="Klenk H.-P."/>
            <person name="Eisen J.A."/>
        </authorList>
    </citation>
    <scope>NUCLEOTIDE SEQUENCE [LARGE SCALE GENOMIC DNA]</scope>
    <source>
        <strain evidence="3">ATCC BAA-1392 / DSM 18658 / VKM B-2454 / MOB10</strain>
    </source>
</reference>
<accession>L0DPN9</accession>